<proteinExistence type="predicted"/>
<comment type="caution">
    <text evidence="1">The sequence shown here is derived from an EMBL/GenBank/DDBJ whole genome shotgun (WGS) entry which is preliminary data.</text>
</comment>
<evidence type="ECO:0000313" key="2">
    <source>
        <dbReference type="Proteomes" id="UP000616151"/>
    </source>
</evidence>
<protein>
    <submittedName>
        <fullName evidence="1">GNAT family N-acetyltransferase</fullName>
    </submittedName>
</protein>
<sequence>MATDQHPIPRIAPTLTTERLILRPIILDDFAGYERLMASPRSVYMGGPFDQAAAWGLFCHEVALWHLAGHGGLSIELRSTGACIGQVGINHGPLFPERELGWQLYESYEGKGYISEAARALLNWAFGELGLTTLISYVDPGNSRSIAVAQRLGGVLDSSAPRQDESDLVFRYTP</sequence>
<reference evidence="1" key="1">
    <citation type="submission" date="2021-01" db="EMBL/GenBank/DDBJ databases">
        <authorList>
            <person name="Sun Q."/>
        </authorList>
    </citation>
    <scope>NUCLEOTIDE SEQUENCE</scope>
    <source>
        <strain evidence="1">YIM B02566</strain>
    </source>
</reference>
<evidence type="ECO:0000313" key="1">
    <source>
        <dbReference type="EMBL" id="MBK1869107.1"/>
    </source>
</evidence>
<keyword evidence="2" id="KW-1185">Reference proteome</keyword>
<organism evidence="1 2">
    <name type="scientific">Taklimakanibacter albus</name>
    <dbReference type="NCBI Taxonomy" id="2800327"/>
    <lineage>
        <taxon>Bacteria</taxon>
        <taxon>Pseudomonadati</taxon>
        <taxon>Pseudomonadota</taxon>
        <taxon>Alphaproteobacteria</taxon>
        <taxon>Hyphomicrobiales</taxon>
        <taxon>Aestuariivirgaceae</taxon>
        <taxon>Taklimakanibacter</taxon>
    </lineage>
</organism>
<gene>
    <name evidence="1" type="ORF">JHL16_22295</name>
</gene>
<name>A0ACC5R915_9HYPH</name>
<dbReference type="Proteomes" id="UP000616151">
    <property type="component" value="Unassembled WGS sequence"/>
</dbReference>
<dbReference type="EMBL" id="JAENHL010000007">
    <property type="protein sequence ID" value="MBK1869107.1"/>
    <property type="molecule type" value="Genomic_DNA"/>
</dbReference>
<accession>A0ACC5R915</accession>